<evidence type="ECO:0000256" key="6">
    <source>
        <dbReference type="ARBA" id="ARBA00023012"/>
    </source>
</evidence>
<feature type="repeat" description="TPR" evidence="7">
    <location>
        <begin position="161"/>
        <end position="194"/>
    </location>
</feature>
<comment type="catalytic activity">
    <reaction evidence="1">
        <text>ATP + protein L-histidine = ADP + protein N-phospho-L-histidine.</text>
        <dbReference type="EC" id="2.7.13.3"/>
    </reaction>
</comment>
<dbReference type="SMART" id="SM00028">
    <property type="entry name" value="TPR"/>
    <property type="match status" value="5"/>
</dbReference>
<dbReference type="InterPro" id="IPR003661">
    <property type="entry name" value="HisK_dim/P_dom"/>
</dbReference>
<dbReference type="Proteomes" id="UP000183658">
    <property type="component" value="Unassembled WGS sequence"/>
</dbReference>
<keyword evidence="3" id="KW-0597">Phosphoprotein</keyword>
<dbReference type="PROSITE" id="PS50005">
    <property type="entry name" value="TPR"/>
    <property type="match status" value="2"/>
</dbReference>
<sequence length="681" mass="77527">MKKYFLFLIIIGFSSLVLGQDILNTKEEELNVTINSFSNNEIASLLKKANSYSIKHLDSATLYFDKATALAYSVDSKAQLAEVLLSEAKFYHNRYHYIEAIKYFEKASLLLVELKDNKKLALVNIYMGSDYEYSYSEDKAFKSYLRALNIYSKIKDEIGIAKVYSRIGNIYYKKKNYTISVDYFNKALELYKKNNDQNGVAYCYTSIANSITDGGNFDKGLDFYTKSNEILISLKDDYGVAVNYNNIGDTYIILKEYDRALEYFAKSLSISQRIHNQAMIALIYLNVATIKYEQNNFIEAINYANKSQELSIAIDDLYYQNINLLTLSKAYEKLKNFKTALKYKNQYIEVKEKMLSDSNDGTIQLFQQLIDHEKKLVTINDLTIKNENTELKLQSKKRLNYFFVFIFSVSIGFIAFLIIQQTAKKKSYKLLAAKSEQISVMNDEILLQRDHLKALNSAKDKFFKILAHDLKNPLSSIEGLTELMIDDGTSLDKNEKMLFLRSINEAARKASAILNELFIWAISQETILKTKSILLLNLLTDEIKLLEIQALHKKVSIIINVDKNTCVAADENMLGTVLRNLISNAIKYSTSNGEIAVTSIAKNDFVEVTIKDEGIGMSQTEIENIFTADFNKSKIGTGNEEGNGLGLVLCKEFIEKLGGKIWVQSIAKKGSEFKFTLPINV</sequence>
<dbReference type="PANTHER" id="PTHR43711">
    <property type="entry name" value="TWO-COMPONENT HISTIDINE KINASE"/>
    <property type="match status" value="1"/>
</dbReference>
<dbReference type="SMART" id="SM00387">
    <property type="entry name" value="HATPase_c"/>
    <property type="match status" value="1"/>
</dbReference>
<dbReference type="InterPro" id="IPR003594">
    <property type="entry name" value="HATPase_dom"/>
</dbReference>
<keyword evidence="8" id="KW-1133">Transmembrane helix</keyword>
<dbReference type="Pfam" id="PF13424">
    <property type="entry name" value="TPR_12"/>
    <property type="match status" value="1"/>
</dbReference>
<keyword evidence="11" id="KW-1185">Reference proteome</keyword>
<reference evidence="11" key="1">
    <citation type="submission" date="2016-10" db="EMBL/GenBank/DDBJ databases">
        <authorList>
            <person name="Varghese N."/>
            <person name="Submissions S."/>
        </authorList>
    </citation>
    <scope>NUCLEOTIDE SEQUENCE [LARGE SCALE GENOMIC DNA]</scope>
    <source>
        <strain evidence="11">DSM 15719</strain>
    </source>
</reference>
<dbReference type="InterPro" id="IPR005467">
    <property type="entry name" value="His_kinase_dom"/>
</dbReference>
<evidence type="ECO:0000256" key="1">
    <source>
        <dbReference type="ARBA" id="ARBA00000085"/>
    </source>
</evidence>
<dbReference type="InterPro" id="IPR004358">
    <property type="entry name" value="Sig_transdc_His_kin-like_C"/>
</dbReference>
<feature type="repeat" description="TPR" evidence="7">
    <location>
        <begin position="241"/>
        <end position="274"/>
    </location>
</feature>
<accession>A0A1H9NL57</accession>
<dbReference type="FunFam" id="3.30.565.10:FF:000006">
    <property type="entry name" value="Sensor histidine kinase WalK"/>
    <property type="match status" value="1"/>
</dbReference>
<dbReference type="Pfam" id="PF00515">
    <property type="entry name" value="TPR_1"/>
    <property type="match status" value="1"/>
</dbReference>
<dbReference type="SUPFAM" id="SSF47384">
    <property type="entry name" value="Homodimeric domain of signal transducing histidine kinase"/>
    <property type="match status" value="1"/>
</dbReference>
<proteinExistence type="predicted"/>
<evidence type="ECO:0000256" key="5">
    <source>
        <dbReference type="ARBA" id="ARBA00022777"/>
    </source>
</evidence>
<protein>
    <recommendedName>
        <fullName evidence="2">histidine kinase</fullName>
        <ecNumber evidence="2">2.7.13.3</ecNumber>
    </recommendedName>
</protein>
<dbReference type="InterPro" id="IPR011990">
    <property type="entry name" value="TPR-like_helical_dom_sf"/>
</dbReference>
<evidence type="ECO:0000256" key="3">
    <source>
        <dbReference type="ARBA" id="ARBA00022553"/>
    </source>
</evidence>
<dbReference type="PRINTS" id="PR00344">
    <property type="entry name" value="BCTRLSENSOR"/>
</dbReference>
<evidence type="ECO:0000259" key="9">
    <source>
        <dbReference type="PROSITE" id="PS50109"/>
    </source>
</evidence>
<dbReference type="CDD" id="cd00075">
    <property type="entry name" value="HATPase"/>
    <property type="match status" value="1"/>
</dbReference>
<dbReference type="CDD" id="cd00082">
    <property type="entry name" value="HisKA"/>
    <property type="match status" value="1"/>
</dbReference>
<dbReference type="Pfam" id="PF00512">
    <property type="entry name" value="HisKA"/>
    <property type="match status" value="1"/>
</dbReference>
<keyword evidence="8" id="KW-0472">Membrane</keyword>
<dbReference type="Gene3D" id="1.25.40.10">
    <property type="entry name" value="Tetratricopeptide repeat domain"/>
    <property type="match status" value="2"/>
</dbReference>
<dbReference type="PROSITE" id="PS50109">
    <property type="entry name" value="HIS_KIN"/>
    <property type="match status" value="1"/>
</dbReference>
<dbReference type="Gene3D" id="3.30.565.10">
    <property type="entry name" value="Histidine kinase-like ATPase, C-terminal domain"/>
    <property type="match status" value="1"/>
</dbReference>
<dbReference type="AlphaFoldDB" id="A0A1H9NL57"/>
<dbReference type="RefSeq" id="WP_074723979.1">
    <property type="nucleotide sequence ID" value="NZ_CBCRVS010000001.1"/>
</dbReference>
<gene>
    <name evidence="10" type="ORF">SAMN05444355_1113</name>
</gene>
<evidence type="ECO:0000313" key="11">
    <source>
        <dbReference type="Proteomes" id="UP000183658"/>
    </source>
</evidence>
<dbReference type="PANTHER" id="PTHR43711:SF31">
    <property type="entry name" value="HISTIDINE KINASE"/>
    <property type="match status" value="1"/>
</dbReference>
<dbReference type="Gene3D" id="1.10.287.130">
    <property type="match status" value="1"/>
</dbReference>
<keyword evidence="8" id="KW-0812">Transmembrane</keyword>
<dbReference type="Pfam" id="PF02518">
    <property type="entry name" value="HATPase_c"/>
    <property type="match status" value="1"/>
</dbReference>
<evidence type="ECO:0000256" key="4">
    <source>
        <dbReference type="ARBA" id="ARBA00022679"/>
    </source>
</evidence>
<keyword evidence="5 10" id="KW-0418">Kinase</keyword>
<evidence type="ECO:0000256" key="8">
    <source>
        <dbReference type="SAM" id="Phobius"/>
    </source>
</evidence>
<dbReference type="InterPro" id="IPR036097">
    <property type="entry name" value="HisK_dim/P_sf"/>
</dbReference>
<dbReference type="SUPFAM" id="SSF48452">
    <property type="entry name" value="TPR-like"/>
    <property type="match status" value="1"/>
</dbReference>
<dbReference type="InterPro" id="IPR036890">
    <property type="entry name" value="HATPase_C_sf"/>
</dbReference>
<dbReference type="EC" id="2.7.13.3" evidence="2"/>
<feature type="domain" description="Histidine kinase" evidence="9">
    <location>
        <begin position="465"/>
        <end position="681"/>
    </location>
</feature>
<name>A0A1H9NL57_FLAFI</name>
<organism evidence="10 11">
    <name type="scientific">Flavobacterium frigoris</name>
    <dbReference type="NCBI Taxonomy" id="229204"/>
    <lineage>
        <taxon>Bacteria</taxon>
        <taxon>Pseudomonadati</taxon>
        <taxon>Bacteroidota</taxon>
        <taxon>Flavobacteriia</taxon>
        <taxon>Flavobacteriales</taxon>
        <taxon>Flavobacteriaceae</taxon>
        <taxon>Flavobacterium</taxon>
    </lineage>
</organism>
<dbReference type="SMART" id="SM00388">
    <property type="entry name" value="HisKA"/>
    <property type="match status" value="1"/>
</dbReference>
<keyword evidence="6" id="KW-0902">Two-component regulatory system</keyword>
<dbReference type="GO" id="GO:0000155">
    <property type="term" value="F:phosphorelay sensor kinase activity"/>
    <property type="evidence" value="ECO:0007669"/>
    <property type="project" value="InterPro"/>
</dbReference>
<evidence type="ECO:0000256" key="7">
    <source>
        <dbReference type="PROSITE-ProRule" id="PRU00339"/>
    </source>
</evidence>
<dbReference type="InterPro" id="IPR019734">
    <property type="entry name" value="TPR_rpt"/>
</dbReference>
<dbReference type="EMBL" id="FOFZ01000011">
    <property type="protein sequence ID" value="SER36680.1"/>
    <property type="molecule type" value="Genomic_DNA"/>
</dbReference>
<keyword evidence="4" id="KW-0808">Transferase</keyword>
<evidence type="ECO:0000256" key="2">
    <source>
        <dbReference type="ARBA" id="ARBA00012438"/>
    </source>
</evidence>
<dbReference type="InterPro" id="IPR050736">
    <property type="entry name" value="Sensor_HK_Regulatory"/>
</dbReference>
<feature type="transmembrane region" description="Helical" evidence="8">
    <location>
        <begin position="399"/>
        <end position="419"/>
    </location>
</feature>
<dbReference type="SUPFAM" id="SSF55874">
    <property type="entry name" value="ATPase domain of HSP90 chaperone/DNA topoisomerase II/histidine kinase"/>
    <property type="match status" value="1"/>
</dbReference>
<dbReference type="OrthoDB" id="9810447at2"/>
<evidence type="ECO:0000313" key="10">
    <source>
        <dbReference type="EMBL" id="SER36680.1"/>
    </source>
</evidence>
<keyword evidence="7" id="KW-0802">TPR repeat</keyword>